<dbReference type="InterPro" id="IPR005537">
    <property type="entry name" value="RAMP_III_fam"/>
</dbReference>
<evidence type="ECO:0000259" key="4">
    <source>
        <dbReference type="Pfam" id="PF03787"/>
    </source>
</evidence>
<evidence type="ECO:0000313" key="5">
    <source>
        <dbReference type="EMBL" id="KMO82686.1"/>
    </source>
</evidence>
<feature type="domain" description="CRISPR type III-associated protein" evidence="4">
    <location>
        <begin position="39"/>
        <end position="249"/>
    </location>
</feature>
<proteinExistence type="predicted"/>
<dbReference type="GO" id="GO:0051607">
    <property type="term" value="P:defense response to virus"/>
    <property type="evidence" value="ECO:0007669"/>
    <property type="project" value="UniProtKB-KW"/>
</dbReference>
<keyword evidence="1" id="KW-0051">Antiviral defense</keyword>
<evidence type="ECO:0000256" key="2">
    <source>
        <dbReference type="ARBA" id="ARBA00093789"/>
    </source>
</evidence>
<evidence type="ECO:0000313" key="6">
    <source>
        <dbReference type="Proteomes" id="UP000036513"/>
    </source>
</evidence>
<protein>
    <recommendedName>
        <fullName evidence="4">CRISPR type III-associated protein domain-containing protein</fullName>
    </recommendedName>
</protein>
<organism evidence="5 6">
    <name type="scientific">Mycolicibacterium chlorophenolicum</name>
    <dbReference type="NCBI Taxonomy" id="37916"/>
    <lineage>
        <taxon>Bacteria</taxon>
        <taxon>Bacillati</taxon>
        <taxon>Actinomycetota</taxon>
        <taxon>Actinomycetes</taxon>
        <taxon>Mycobacteriales</taxon>
        <taxon>Mycobacteriaceae</taxon>
        <taxon>Mycolicibacterium</taxon>
    </lineage>
</organism>
<accession>A0A0J6ZD75</accession>
<reference evidence="5 6" key="1">
    <citation type="journal article" date="2015" name="Genome Biol. Evol.">
        <title>Characterization of Three Mycobacterium spp. with Potential Use in Bioremediation by Genome Sequencing and Comparative Genomics.</title>
        <authorList>
            <person name="Das S."/>
            <person name="Pettersson B.M."/>
            <person name="Behra P.R."/>
            <person name="Ramesh M."/>
            <person name="Dasgupta S."/>
            <person name="Bhattacharya A."/>
            <person name="Kirsebom L.A."/>
        </authorList>
    </citation>
    <scope>NUCLEOTIDE SEQUENCE [LARGE SCALE GENOMIC DNA]</scope>
    <source>
        <strain evidence="5 6">DSM 43826</strain>
    </source>
</reference>
<comment type="subunit">
    <text evidence="2">Part of the Csm effector complex that includes Cas10, Csm2, Csm3, Csm4 and Csm5.</text>
</comment>
<evidence type="ECO:0000256" key="1">
    <source>
        <dbReference type="ARBA" id="ARBA00023118"/>
    </source>
</evidence>
<feature type="region of interest" description="Disordered" evidence="3">
    <location>
        <begin position="171"/>
        <end position="194"/>
    </location>
</feature>
<comment type="caution">
    <text evidence="5">The sequence shown here is derived from an EMBL/GenBank/DDBJ whole genome shotgun (WGS) entry which is preliminary data.</text>
</comment>
<dbReference type="STRING" id="37916.MCHLDSM_01309"/>
<gene>
    <name evidence="5" type="ORF">MCHLDSM_01309</name>
</gene>
<name>A0A0J6ZD75_9MYCO</name>
<dbReference type="AlphaFoldDB" id="A0A0J6ZD75"/>
<dbReference type="PATRIC" id="fig|37916.4.peg.1202"/>
<dbReference type="RefSeq" id="WP_048469194.1">
    <property type="nucleotide sequence ID" value="NZ_JYNL01000009.1"/>
</dbReference>
<keyword evidence="6" id="KW-1185">Reference proteome</keyword>
<dbReference type="Pfam" id="PF03787">
    <property type="entry name" value="RAMPs"/>
    <property type="match status" value="1"/>
</dbReference>
<dbReference type="Proteomes" id="UP000036513">
    <property type="component" value="Unassembled WGS sequence"/>
</dbReference>
<evidence type="ECO:0000256" key="3">
    <source>
        <dbReference type="SAM" id="MobiDB-lite"/>
    </source>
</evidence>
<dbReference type="EMBL" id="JYNL01000009">
    <property type="protein sequence ID" value="KMO82686.1"/>
    <property type="molecule type" value="Genomic_DNA"/>
</dbReference>
<sequence>MTLSTIRWDVDIVAQSSIVHRDEYTSVGSDTFTLFRREKVIGPDGQIMQIPLISGSSFRGVLRRIGEALTADVLGYEDIALPVPAAHLLTNGGRLAKSAHPLTDEEERHLKTLLPQIAVFGGAASGRVMSGLLSVSKVLPEVAELAHLLPRPPHSTPLLPAVLSVADESFTHLPDHRPTTGSAPRTDHADGSPLGRFAVETLPAGTRLQTWARLDNATEHQAAFFDNVLATFATHGHLGGRSAAGHGQVTATLTATALRGNLPRATVDWADQLSNDRDAAIAALTRLS</sequence>